<dbReference type="Pfam" id="PF08451">
    <property type="entry name" value="A_deaminase_N"/>
    <property type="match status" value="1"/>
</dbReference>
<dbReference type="PROSITE" id="PS51257">
    <property type="entry name" value="PROKAR_LIPOPROTEIN"/>
    <property type="match status" value="1"/>
</dbReference>
<evidence type="ECO:0000256" key="5">
    <source>
        <dbReference type="ARBA" id="ARBA00022833"/>
    </source>
</evidence>
<evidence type="ECO:0000256" key="3">
    <source>
        <dbReference type="ARBA" id="ARBA00022723"/>
    </source>
</evidence>
<feature type="domain" description="Adenosine/AMP deaminase N-terminal" evidence="7">
    <location>
        <begin position="48"/>
        <end position="125"/>
    </location>
</feature>
<dbReference type="InterPro" id="IPR006650">
    <property type="entry name" value="A/AMP_deam_AS"/>
</dbReference>
<keyword evidence="4" id="KW-0378">Hydrolase</keyword>
<keyword evidence="5" id="KW-0862">Zinc</keyword>
<organism evidence="8 9">
    <name type="scientific">Rhodocytophaga aerolata</name>
    <dbReference type="NCBI Taxonomy" id="455078"/>
    <lineage>
        <taxon>Bacteria</taxon>
        <taxon>Pseudomonadati</taxon>
        <taxon>Bacteroidota</taxon>
        <taxon>Cytophagia</taxon>
        <taxon>Cytophagales</taxon>
        <taxon>Rhodocytophagaceae</taxon>
        <taxon>Rhodocytophaga</taxon>
    </lineage>
</organism>
<keyword evidence="3" id="KW-0479">Metal-binding</keyword>
<evidence type="ECO:0000256" key="2">
    <source>
        <dbReference type="ARBA" id="ARBA00006676"/>
    </source>
</evidence>
<dbReference type="InterPro" id="IPR001365">
    <property type="entry name" value="A_deaminase_dom"/>
</dbReference>
<dbReference type="PANTHER" id="PTHR11409">
    <property type="entry name" value="ADENOSINE DEAMINASE"/>
    <property type="match status" value="1"/>
</dbReference>
<dbReference type="InterPro" id="IPR006330">
    <property type="entry name" value="Ado/ade_deaminase"/>
</dbReference>
<accession>A0ABT8QZ62</accession>
<dbReference type="InterPro" id="IPR013659">
    <property type="entry name" value="A_deaminase_N"/>
</dbReference>
<dbReference type="InterPro" id="IPR032466">
    <property type="entry name" value="Metal_Hydrolase"/>
</dbReference>
<comment type="caution">
    <text evidence="8">The sequence shown here is derived from an EMBL/GenBank/DDBJ whole genome shotgun (WGS) entry which is preliminary data.</text>
</comment>
<dbReference type="RefSeq" id="WP_302035765.1">
    <property type="nucleotide sequence ID" value="NZ_JAUKPO010000001.1"/>
</dbReference>
<keyword evidence="9" id="KW-1185">Reference proteome</keyword>
<dbReference type="Proteomes" id="UP001168528">
    <property type="component" value="Unassembled WGS sequence"/>
</dbReference>
<dbReference type="PANTHER" id="PTHR11409:SF39">
    <property type="entry name" value="ADENOSINE DEAMINASE 2"/>
    <property type="match status" value="1"/>
</dbReference>
<evidence type="ECO:0000259" key="7">
    <source>
        <dbReference type="Pfam" id="PF08451"/>
    </source>
</evidence>
<evidence type="ECO:0008006" key="10">
    <source>
        <dbReference type="Google" id="ProtNLM"/>
    </source>
</evidence>
<feature type="domain" description="Adenosine deaminase" evidence="6">
    <location>
        <begin position="239"/>
        <end position="510"/>
    </location>
</feature>
<evidence type="ECO:0000313" key="9">
    <source>
        <dbReference type="Proteomes" id="UP001168528"/>
    </source>
</evidence>
<gene>
    <name evidence="8" type="ORF">Q0590_01815</name>
</gene>
<dbReference type="Pfam" id="PF00962">
    <property type="entry name" value="A_deaminase"/>
    <property type="match status" value="1"/>
</dbReference>
<protein>
    <recommendedName>
        <fullName evidence="10">Adenosine deaminase</fullName>
    </recommendedName>
</protein>
<name>A0ABT8QZ62_9BACT</name>
<evidence type="ECO:0000259" key="6">
    <source>
        <dbReference type="Pfam" id="PF00962"/>
    </source>
</evidence>
<reference evidence="8" key="1">
    <citation type="submission" date="2023-07" db="EMBL/GenBank/DDBJ databases">
        <title>The genome sequence of Rhodocytophaga aerolata KACC 12507.</title>
        <authorList>
            <person name="Zhang X."/>
        </authorList>
    </citation>
    <scope>NUCLEOTIDE SEQUENCE</scope>
    <source>
        <strain evidence="8">KACC 12507</strain>
    </source>
</reference>
<dbReference type="SUPFAM" id="SSF51556">
    <property type="entry name" value="Metallo-dependent hydrolases"/>
    <property type="match status" value="1"/>
</dbReference>
<dbReference type="Gene3D" id="3.20.20.140">
    <property type="entry name" value="Metal-dependent hydrolases"/>
    <property type="match status" value="1"/>
</dbReference>
<evidence type="ECO:0000313" key="8">
    <source>
        <dbReference type="EMBL" id="MDO1444964.1"/>
    </source>
</evidence>
<comment type="similarity">
    <text evidence="2">Belongs to the metallo-dependent hydrolases superfamily. Adenosine and AMP deaminases family.</text>
</comment>
<sequence length="529" mass="60900">MRCISGKPDVGLWFLYLVTLSFVFSGCHSKLAGTSSTKAATTYPTFYPTAQAYLQARQQLVATDSIQDFDAHIALTTEEQQLNEKLIALRKQMIQQYDAVNFFPPAHNFYKSQEHIYTTPLFQVLKKMPKGGIHHFHPTAGLNFEWVINRALQEPDCYVYWQNDNEQYIRGQMHFYKKDEVPEGFYAIQQLNESIAGFKSQLYQLFTFNASEANDSVDIWYEFERCFRRTGGFTTYQPVFQDFYTACFDSLLADGIQHAELRVFLGGSLYDLTHSPGSFPADSIIHYLEQAATLVRQKSDPAFTYQLIYTNVRFRPLDIIKQDLPKAFAIRAKYPHLVKAYDLVAEEDAGNSTLYFLEAWQLRDSLAKVYKIDMPLCLHDGESNWEHVSNVYDAVLLGSTRIGHGFNLSFFPAAEEMIRQRNICIEVSPLSNQILGYIGDLRMHPAHAWIKRGIQISINSDDPAIFQYTGTTPDYWSIFLAWELDLRALKKLSMNAIEYSLLDAPEKKKALQIWESRWQRFVSMANSSL</sequence>
<dbReference type="PROSITE" id="PS00485">
    <property type="entry name" value="A_DEAMINASE"/>
    <property type="match status" value="1"/>
</dbReference>
<evidence type="ECO:0000256" key="1">
    <source>
        <dbReference type="ARBA" id="ARBA00001947"/>
    </source>
</evidence>
<proteinExistence type="inferred from homology"/>
<comment type="cofactor">
    <cofactor evidence="1">
        <name>Zn(2+)</name>
        <dbReference type="ChEBI" id="CHEBI:29105"/>
    </cofactor>
</comment>
<dbReference type="EMBL" id="JAUKPO010000001">
    <property type="protein sequence ID" value="MDO1444964.1"/>
    <property type="molecule type" value="Genomic_DNA"/>
</dbReference>
<evidence type="ECO:0000256" key="4">
    <source>
        <dbReference type="ARBA" id="ARBA00022801"/>
    </source>
</evidence>